<protein>
    <submittedName>
        <fullName evidence="1">Uncharacterized protein</fullName>
    </submittedName>
</protein>
<dbReference type="AlphaFoldDB" id="A0A382US31"/>
<sequence length="42" mass="4897">MVCLMLPFLFAMGCSESSNEGMWRGRIEVEKGVRRIHNDWPI</sequence>
<dbReference type="EMBL" id="UINC01146377">
    <property type="protein sequence ID" value="SVD37069.1"/>
    <property type="molecule type" value="Genomic_DNA"/>
</dbReference>
<proteinExistence type="predicted"/>
<reference evidence="1" key="1">
    <citation type="submission" date="2018-05" db="EMBL/GenBank/DDBJ databases">
        <authorList>
            <person name="Lanie J.A."/>
            <person name="Ng W.-L."/>
            <person name="Kazmierczak K.M."/>
            <person name="Andrzejewski T.M."/>
            <person name="Davidsen T.M."/>
            <person name="Wayne K.J."/>
            <person name="Tettelin H."/>
            <person name="Glass J.I."/>
            <person name="Rusch D."/>
            <person name="Podicherti R."/>
            <person name="Tsui H.-C.T."/>
            <person name="Winkler M.E."/>
        </authorList>
    </citation>
    <scope>NUCLEOTIDE SEQUENCE</scope>
</reference>
<name>A0A382US31_9ZZZZ</name>
<feature type="non-terminal residue" evidence="1">
    <location>
        <position position="42"/>
    </location>
</feature>
<evidence type="ECO:0000313" key="1">
    <source>
        <dbReference type="EMBL" id="SVD37069.1"/>
    </source>
</evidence>
<accession>A0A382US31</accession>
<organism evidence="1">
    <name type="scientific">marine metagenome</name>
    <dbReference type="NCBI Taxonomy" id="408172"/>
    <lineage>
        <taxon>unclassified sequences</taxon>
        <taxon>metagenomes</taxon>
        <taxon>ecological metagenomes</taxon>
    </lineage>
</organism>
<gene>
    <name evidence="1" type="ORF">METZ01_LOCUS389923</name>
</gene>